<dbReference type="EMBL" id="JACXSS010000001">
    <property type="protein sequence ID" value="MBD9355179.1"/>
    <property type="molecule type" value="Genomic_DNA"/>
</dbReference>
<feature type="region of interest" description="Disordered" evidence="1">
    <location>
        <begin position="71"/>
        <end position="92"/>
    </location>
</feature>
<evidence type="ECO:0000313" key="3">
    <source>
        <dbReference type="EMBL" id="MBD9355179.1"/>
    </source>
</evidence>
<evidence type="ECO:0000256" key="2">
    <source>
        <dbReference type="SAM" id="SignalP"/>
    </source>
</evidence>
<feature type="signal peptide" evidence="2">
    <location>
        <begin position="1"/>
        <end position="42"/>
    </location>
</feature>
<name>A0ABR9CYW1_9GAMM</name>
<reference evidence="3 4" key="1">
    <citation type="submission" date="2020-09" db="EMBL/GenBank/DDBJ databases">
        <title>Methylomonas albis sp. nov. and Methylomonas fluvii sp. nov.: Two cold-adapted methanotrophs from the River Elbe and an amended description of Methylovulum psychrotolerans strain Eb1.</title>
        <authorList>
            <person name="Bussmann I.K."/>
            <person name="Klings K.-W."/>
            <person name="Warnstedt J."/>
            <person name="Hoppert M."/>
            <person name="Saborowski A."/>
            <person name="Horn F."/>
            <person name="Liebner S."/>
        </authorList>
    </citation>
    <scope>NUCLEOTIDE SEQUENCE [LARGE SCALE GENOMIC DNA]</scope>
    <source>
        <strain evidence="3 4">EbA</strain>
    </source>
</reference>
<sequence length="318" mass="33378">MQFSKLQKPQKQSILDQHSSRFNKFIPLAAISLLAFASQASASVVYSANSNTQVRKVQNGIFVIAEQYEDPKSTNDGSAVTTSSSSSQGRSSANITNGTLKVFAQAANAGPQNQPASANGNASIKDNVTIHSLQIIDGSQGLARGHIYIDLPLSGNTAAATSHLGNADASAIAALNLLGPNGSVTLFNYTEQSSLFANFTDVYTNTSLAGAKGHYTVDIPITLGQAFTLEMRAVASVISRDINSNGVADLANSFYWGGIESIKVGSQNITDFNALGSSGVDWKASYAPVPLPTSALFLLTGLVGLTRMVIRKNPSRSN</sequence>
<proteinExistence type="predicted"/>
<gene>
    <name evidence="3" type="ORF">IE877_04680</name>
</gene>
<evidence type="ECO:0000256" key="1">
    <source>
        <dbReference type="SAM" id="MobiDB-lite"/>
    </source>
</evidence>
<accession>A0ABR9CYW1</accession>
<protein>
    <submittedName>
        <fullName evidence="3">VPLPA-CTERM sorting domain-containing protein</fullName>
    </submittedName>
</protein>
<feature type="chain" id="PRO_5046657969" evidence="2">
    <location>
        <begin position="43"/>
        <end position="318"/>
    </location>
</feature>
<keyword evidence="2" id="KW-0732">Signal</keyword>
<dbReference type="Proteomes" id="UP000652176">
    <property type="component" value="Unassembled WGS sequence"/>
</dbReference>
<evidence type="ECO:0000313" key="4">
    <source>
        <dbReference type="Proteomes" id="UP000652176"/>
    </source>
</evidence>
<dbReference type="RefSeq" id="WP_192373577.1">
    <property type="nucleotide sequence ID" value="NZ_CAJHIV010000001.1"/>
</dbReference>
<organism evidence="3 4">
    <name type="scientific">Methylomonas albis</name>
    <dbReference type="NCBI Taxonomy" id="1854563"/>
    <lineage>
        <taxon>Bacteria</taxon>
        <taxon>Pseudomonadati</taxon>
        <taxon>Pseudomonadota</taxon>
        <taxon>Gammaproteobacteria</taxon>
        <taxon>Methylococcales</taxon>
        <taxon>Methylococcaceae</taxon>
        <taxon>Methylomonas</taxon>
    </lineage>
</organism>
<feature type="compositionally biased region" description="Low complexity" evidence="1">
    <location>
        <begin position="77"/>
        <end position="92"/>
    </location>
</feature>
<comment type="caution">
    <text evidence="3">The sequence shown here is derived from an EMBL/GenBank/DDBJ whole genome shotgun (WGS) entry which is preliminary data.</text>
</comment>
<keyword evidence="4" id="KW-1185">Reference proteome</keyword>